<proteinExistence type="predicted"/>
<dbReference type="EMBL" id="JOJR01000223">
    <property type="protein sequence ID" value="RCN41758.1"/>
    <property type="molecule type" value="Genomic_DNA"/>
</dbReference>
<organism evidence="1 2">
    <name type="scientific">Ancylostoma caninum</name>
    <name type="common">Dog hookworm</name>
    <dbReference type="NCBI Taxonomy" id="29170"/>
    <lineage>
        <taxon>Eukaryota</taxon>
        <taxon>Metazoa</taxon>
        <taxon>Ecdysozoa</taxon>
        <taxon>Nematoda</taxon>
        <taxon>Chromadorea</taxon>
        <taxon>Rhabditida</taxon>
        <taxon>Rhabditina</taxon>
        <taxon>Rhabditomorpha</taxon>
        <taxon>Strongyloidea</taxon>
        <taxon>Ancylostomatidae</taxon>
        <taxon>Ancylostomatinae</taxon>
        <taxon>Ancylostoma</taxon>
    </lineage>
</organism>
<evidence type="ECO:0000313" key="2">
    <source>
        <dbReference type="Proteomes" id="UP000252519"/>
    </source>
</evidence>
<protein>
    <submittedName>
        <fullName evidence="1">Uncharacterized protein</fullName>
    </submittedName>
</protein>
<comment type="caution">
    <text evidence="1">The sequence shown here is derived from an EMBL/GenBank/DDBJ whole genome shotgun (WGS) entry which is preliminary data.</text>
</comment>
<evidence type="ECO:0000313" key="1">
    <source>
        <dbReference type="EMBL" id="RCN41758.1"/>
    </source>
</evidence>
<sequence>MISTKHDASLTQNNKPKVVEDYNNMMGYVDQLTKWLRIHRLSERQRDAIGNAWRLYRDIVEKIRLTDFKMNIIESLLQEELQPSQTSDHKLEQLAGPKAVVRKRCVGCYKEMCQV</sequence>
<dbReference type="OrthoDB" id="5862982at2759"/>
<dbReference type="Proteomes" id="UP000252519">
    <property type="component" value="Unassembled WGS sequence"/>
</dbReference>
<name>A0A368GDK4_ANCCA</name>
<accession>A0A368GDK4</accession>
<dbReference type="AlphaFoldDB" id="A0A368GDK4"/>
<gene>
    <name evidence="1" type="ORF">ANCCAN_12299</name>
</gene>
<keyword evidence="2" id="KW-1185">Reference proteome</keyword>
<reference evidence="1 2" key="1">
    <citation type="submission" date="2014-10" db="EMBL/GenBank/DDBJ databases">
        <title>Draft genome of the hookworm Ancylostoma caninum.</title>
        <authorList>
            <person name="Mitreva M."/>
        </authorList>
    </citation>
    <scope>NUCLEOTIDE SEQUENCE [LARGE SCALE GENOMIC DNA]</scope>
    <source>
        <strain evidence="1 2">Baltimore</strain>
    </source>
</reference>